<evidence type="ECO:0000256" key="2">
    <source>
        <dbReference type="ARBA" id="ARBA00022574"/>
    </source>
</evidence>
<evidence type="ECO:0000256" key="3">
    <source>
        <dbReference type="ARBA" id="ARBA00022737"/>
    </source>
</evidence>
<evidence type="ECO:0000256" key="1">
    <source>
        <dbReference type="ARBA" id="ARBA00004138"/>
    </source>
</evidence>
<dbReference type="Pfam" id="PF23385">
    <property type="entry name" value="Beta-prop_IFT140_2nd"/>
    <property type="match status" value="1"/>
</dbReference>
<dbReference type="PANTHER" id="PTHR15722">
    <property type="entry name" value="IFT140/172-RELATED"/>
    <property type="match status" value="1"/>
</dbReference>
<keyword evidence="9" id="KW-1185">Reference proteome</keyword>
<gene>
    <name evidence="8" type="ORF">HJG63_006603</name>
</gene>
<evidence type="ECO:0000256" key="5">
    <source>
        <dbReference type="ARBA" id="ARBA00023273"/>
    </source>
</evidence>
<keyword evidence="4" id="KW-0969">Cilium</keyword>
<evidence type="ECO:0000313" key="8">
    <source>
        <dbReference type="EMBL" id="KAF6440754.1"/>
    </source>
</evidence>
<dbReference type="SUPFAM" id="SSF101908">
    <property type="entry name" value="Putative isomerase YbhE"/>
    <property type="match status" value="1"/>
</dbReference>
<feature type="domain" description="IFT140 second beta-propeller" evidence="7">
    <location>
        <begin position="191"/>
        <end position="510"/>
    </location>
</feature>
<proteinExistence type="predicted"/>
<dbReference type="EMBL" id="JACASE010000008">
    <property type="protein sequence ID" value="KAF6440754.1"/>
    <property type="molecule type" value="Genomic_DNA"/>
</dbReference>
<dbReference type="GO" id="GO:0036064">
    <property type="term" value="C:ciliary basal body"/>
    <property type="evidence" value="ECO:0007669"/>
    <property type="project" value="TreeGrafter"/>
</dbReference>
<accession>A0A7J8EZ22</accession>
<dbReference type="InterPro" id="IPR056155">
    <property type="entry name" value="Beta-prop_IFT140_2nd"/>
</dbReference>
<protein>
    <submittedName>
        <fullName evidence="8">Intraflagellar transport 140</fullName>
    </submittedName>
</protein>
<dbReference type="Gene3D" id="2.130.10.10">
    <property type="entry name" value="YVTN repeat-like/Quinoprotein amine dehydrogenase"/>
    <property type="match status" value="1"/>
</dbReference>
<dbReference type="AlphaFoldDB" id="A0A7J8EZ22"/>
<dbReference type="GO" id="GO:0030991">
    <property type="term" value="C:intraciliary transport particle A"/>
    <property type="evidence" value="ECO:0007669"/>
    <property type="project" value="TreeGrafter"/>
</dbReference>
<reference evidence="8 9" key="1">
    <citation type="journal article" date="2020" name="Nature">
        <title>Six reference-quality genomes reveal evolution of bat adaptations.</title>
        <authorList>
            <person name="Jebb D."/>
            <person name="Huang Z."/>
            <person name="Pippel M."/>
            <person name="Hughes G.M."/>
            <person name="Lavrichenko K."/>
            <person name="Devanna P."/>
            <person name="Winkler S."/>
            <person name="Jermiin L.S."/>
            <person name="Skirmuntt E.C."/>
            <person name="Katzourakis A."/>
            <person name="Burkitt-Gray L."/>
            <person name="Ray D.A."/>
            <person name="Sullivan K.A.M."/>
            <person name="Roscito J.G."/>
            <person name="Kirilenko B.M."/>
            <person name="Davalos L.M."/>
            <person name="Corthals A.P."/>
            <person name="Power M.L."/>
            <person name="Jones G."/>
            <person name="Ransome R.D."/>
            <person name="Dechmann D.K.N."/>
            <person name="Locatelli A.G."/>
            <person name="Puechmaille S.J."/>
            <person name="Fedrigo O."/>
            <person name="Jarvis E.D."/>
            <person name="Hiller M."/>
            <person name="Vernes S.C."/>
            <person name="Myers E.W."/>
            <person name="Teeling E.C."/>
        </authorList>
    </citation>
    <scope>NUCLEOTIDE SEQUENCE [LARGE SCALE GENOMIC DNA]</scope>
    <source>
        <strain evidence="8">MRouAeg1</strain>
        <tissue evidence="8">Muscle</tissue>
    </source>
</reference>
<dbReference type="InterPro" id="IPR015943">
    <property type="entry name" value="WD40/YVTN_repeat-like_dom_sf"/>
</dbReference>
<dbReference type="FunFam" id="2.130.10.10:FF:000811">
    <property type="entry name" value="Intraflagellar transport 140"/>
    <property type="match status" value="1"/>
</dbReference>
<sequence length="577" mass="64308">MAASTDSSIQMLFYIEKREALVVVTENLLLSLYLVTPEGEVEEMMKVKLSGKTGHHADIALIEGSLLVTATGESALRFWDLDRGENYVLSPEEKFGFEKGENINCVSYCKAKGLLAAGTNKGRVAMWRKVPGPQSSRGVEGKDRWTLQTPTELEGNITQIKWGSRKNLLAVNNISSVVILSEQAMSSHFHQQVAVVQVSPSLLSVSFLSTGLTHSLRTDMHISGVFATKDAVAVWNGKQVVIFELSGATLRNAGTFFCESPVLAMHEENVYTVEPNRVQVRTWQGTVKQLLLFSETEGNPCFFDICGNFLVVGTDLAHFKSFDLSRREAKVHCSCKNLAELVPGVGGIASLRCNANGNKISILLSKADNSPDSKICFYDVEMDTVTIFDFKTGQIDWRETLTFNGQEAKKNHGFVDERLAHLVPVSHFWDQSEPRLFVCEAVPEVMGAHQQPTDRKAHTEDSAGPTVDVLILSFFISEEHGFLLQDSFHRPPTYQSLLGMEVPHYYFTRKPGEADRDDQVDSGHHYIPQVVGRRPLRDFVGLEDCDKPTRDAMLNFSFFVTVGDMDEAFKSIKLIKR</sequence>
<dbReference type="InterPro" id="IPR056154">
    <property type="entry name" value="Beta-prop_IFT140_1st"/>
</dbReference>
<dbReference type="PANTHER" id="PTHR15722:SF7">
    <property type="entry name" value="INTRAFLAGELLAR TRANSPORT PROTEIN 140 HOMOLOG"/>
    <property type="match status" value="1"/>
</dbReference>
<dbReference type="GO" id="GO:0035721">
    <property type="term" value="P:intraciliary retrograde transport"/>
    <property type="evidence" value="ECO:0007669"/>
    <property type="project" value="TreeGrafter"/>
</dbReference>
<keyword evidence="3" id="KW-0677">Repeat</keyword>
<comment type="caution">
    <text evidence="8">The sequence shown here is derived from an EMBL/GenBank/DDBJ whole genome shotgun (WGS) entry which is preliminary data.</text>
</comment>
<evidence type="ECO:0000259" key="7">
    <source>
        <dbReference type="Pfam" id="PF23385"/>
    </source>
</evidence>
<evidence type="ECO:0000256" key="4">
    <source>
        <dbReference type="ARBA" id="ARBA00023069"/>
    </source>
</evidence>
<keyword evidence="8" id="KW-0282">Flagellum</keyword>
<dbReference type="GO" id="GO:0005930">
    <property type="term" value="C:axoneme"/>
    <property type="evidence" value="ECO:0007669"/>
    <property type="project" value="TreeGrafter"/>
</dbReference>
<dbReference type="Pfam" id="PF23383">
    <property type="entry name" value="Beta-prop_IFT140_1st"/>
    <property type="match status" value="1"/>
</dbReference>
<organism evidence="8 9">
    <name type="scientific">Rousettus aegyptiacus</name>
    <name type="common">Egyptian fruit bat</name>
    <name type="synonym">Pteropus aegyptiacus</name>
    <dbReference type="NCBI Taxonomy" id="9407"/>
    <lineage>
        <taxon>Eukaryota</taxon>
        <taxon>Metazoa</taxon>
        <taxon>Chordata</taxon>
        <taxon>Craniata</taxon>
        <taxon>Vertebrata</taxon>
        <taxon>Euteleostomi</taxon>
        <taxon>Mammalia</taxon>
        <taxon>Eutheria</taxon>
        <taxon>Laurasiatheria</taxon>
        <taxon>Chiroptera</taxon>
        <taxon>Yinpterochiroptera</taxon>
        <taxon>Pteropodoidea</taxon>
        <taxon>Pteropodidae</taxon>
        <taxon>Rousettinae</taxon>
        <taxon>Rousettus</taxon>
    </lineage>
</organism>
<dbReference type="Proteomes" id="UP000593571">
    <property type="component" value="Unassembled WGS sequence"/>
</dbReference>
<evidence type="ECO:0000259" key="6">
    <source>
        <dbReference type="Pfam" id="PF23383"/>
    </source>
</evidence>
<feature type="domain" description="IFT140 first beta-propeller" evidence="6">
    <location>
        <begin position="3"/>
        <end position="183"/>
    </location>
</feature>
<comment type="subcellular location">
    <subcellularLocation>
        <location evidence="1">Cell projection</location>
        <location evidence="1">Cilium</location>
    </subcellularLocation>
</comment>
<evidence type="ECO:0000313" key="9">
    <source>
        <dbReference type="Proteomes" id="UP000593571"/>
    </source>
</evidence>
<name>A0A7J8EZ22_ROUAE</name>
<keyword evidence="5" id="KW-0966">Cell projection</keyword>
<keyword evidence="2" id="KW-0853">WD repeat</keyword>